<evidence type="ECO:0000256" key="2">
    <source>
        <dbReference type="ARBA" id="ARBA00022475"/>
    </source>
</evidence>
<dbReference type="InterPro" id="IPR004797">
    <property type="entry name" value="Competence_ComEC/Rec2"/>
</dbReference>
<evidence type="ECO:0000256" key="1">
    <source>
        <dbReference type="ARBA" id="ARBA00004651"/>
    </source>
</evidence>
<dbReference type="NCBIfam" id="TIGR00360">
    <property type="entry name" value="ComEC_N-term"/>
    <property type="match status" value="1"/>
</dbReference>
<dbReference type="NCBIfam" id="TIGR00361">
    <property type="entry name" value="ComEC_Rec2"/>
    <property type="match status" value="1"/>
</dbReference>
<dbReference type="InterPro" id="IPR052159">
    <property type="entry name" value="Competence_DNA_uptake"/>
</dbReference>
<keyword evidence="2" id="KW-1003">Cell membrane</keyword>
<protein>
    <submittedName>
        <fullName evidence="10">DNA internalization-related competence protein ComEC/Rec2</fullName>
    </submittedName>
</protein>
<dbReference type="KEGG" id="nli:G3M70_01245"/>
<gene>
    <name evidence="10" type="ORF">G3M70_01245</name>
</gene>
<feature type="transmembrane region" description="Helical" evidence="6">
    <location>
        <begin position="547"/>
        <end position="570"/>
    </location>
</feature>
<dbReference type="GO" id="GO:0030420">
    <property type="term" value="P:establishment of competence for transformation"/>
    <property type="evidence" value="ECO:0007669"/>
    <property type="project" value="InterPro"/>
</dbReference>
<evidence type="ECO:0000313" key="10">
    <source>
        <dbReference type="EMBL" id="QPJ60584.1"/>
    </source>
</evidence>
<dbReference type="InterPro" id="IPR035681">
    <property type="entry name" value="ComA-like_MBL"/>
</dbReference>
<feature type="transmembrane region" description="Helical" evidence="6">
    <location>
        <begin position="516"/>
        <end position="535"/>
    </location>
</feature>
<feature type="domain" description="DUF4131" evidence="9">
    <location>
        <begin position="30"/>
        <end position="180"/>
    </location>
</feature>
<dbReference type="EMBL" id="CP048685">
    <property type="protein sequence ID" value="QPJ60584.1"/>
    <property type="molecule type" value="Genomic_DNA"/>
</dbReference>
<keyword evidence="5 6" id="KW-0472">Membrane</keyword>
<dbReference type="PANTHER" id="PTHR30619:SF1">
    <property type="entry name" value="RECOMBINATION PROTEIN 2"/>
    <property type="match status" value="1"/>
</dbReference>
<dbReference type="Proteomes" id="UP000594688">
    <property type="component" value="Chromosome"/>
</dbReference>
<dbReference type="Pfam" id="PF03772">
    <property type="entry name" value="Competence"/>
    <property type="match status" value="1"/>
</dbReference>
<dbReference type="GO" id="GO:0005886">
    <property type="term" value="C:plasma membrane"/>
    <property type="evidence" value="ECO:0007669"/>
    <property type="project" value="UniProtKB-SubCell"/>
</dbReference>
<proteinExistence type="predicted"/>
<feature type="transmembrane region" description="Helical" evidence="6">
    <location>
        <begin position="364"/>
        <end position="382"/>
    </location>
</feature>
<dbReference type="InterPro" id="IPR001279">
    <property type="entry name" value="Metallo-B-lactamas"/>
</dbReference>
<evidence type="ECO:0000256" key="4">
    <source>
        <dbReference type="ARBA" id="ARBA00022989"/>
    </source>
</evidence>
<feature type="transmembrane region" description="Helical" evidence="6">
    <location>
        <begin position="250"/>
        <end position="271"/>
    </location>
</feature>
<feature type="transmembrane region" description="Helical" evidence="6">
    <location>
        <begin position="29"/>
        <end position="44"/>
    </location>
</feature>
<dbReference type="InterPro" id="IPR025405">
    <property type="entry name" value="DUF4131"/>
</dbReference>
<feature type="domain" description="Metallo-beta-lactamase" evidence="7">
    <location>
        <begin position="587"/>
        <end position="789"/>
    </location>
</feature>
<evidence type="ECO:0000259" key="8">
    <source>
        <dbReference type="Pfam" id="PF03772"/>
    </source>
</evidence>
<dbReference type="Pfam" id="PF00753">
    <property type="entry name" value="Lactamase_B"/>
    <property type="match status" value="1"/>
</dbReference>
<dbReference type="Gene3D" id="3.60.15.10">
    <property type="entry name" value="Ribonuclease Z/Hydroxyacylglutathione hydrolase-like"/>
    <property type="match status" value="1"/>
</dbReference>
<feature type="transmembrane region" description="Helical" evidence="6">
    <location>
        <begin position="418"/>
        <end position="438"/>
    </location>
</feature>
<reference evidence="10 11" key="1">
    <citation type="submission" date="2020-02" db="EMBL/GenBank/DDBJ databases">
        <title>Genomic and physiological characterization of two novel Nitrospinaceae genera.</title>
        <authorList>
            <person name="Mueller A.J."/>
            <person name="Jung M.-Y."/>
            <person name="Strachan C.R."/>
            <person name="Herbold C.W."/>
            <person name="Kirkegaard R.H."/>
            <person name="Daims H."/>
        </authorList>
    </citation>
    <scope>NUCLEOTIDE SEQUENCE [LARGE SCALE GENOMIC DNA]</scope>
    <source>
        <strain evidence="10">EB</strain>
    </source>
</reference>
<dbReference type="InterPro" id="IPR004477">
    <property type="entry name" value="ComEC_N"/>
</dbReference>
<feature type="domain" description="ComEC/Rec2-related protein" evidence="8">
    <location>
        <begin position="229"/>
        <end position="529"/>
    </location>
</feature>
<feature type="transmembrane region" description="Helical" evidence="6">
    <location>
        <begin position="450"/>
        <end position="474"/>
    </location>
</feature>
<comment type="subcellular location">
    <subcellularLocation>
        <location evidence="1">Cell membrane</location>
        <topology evidence="1">Multi-pass membrane protein</topology>
    </subcellularLocation>
</comment>
<dbReference type="AlphaFoldDB" id="A0A7T0BT91"/>
<evidence type="ECO:0000259" key="7">
    <source>
        <dbReference type="Pfam" id="PF00753"/>
    </source>
</evidence>
<feature type="transmembrane region" description="Helical" evidence="6">
    <location>
        <begin position="481"/>
        <end position="501"/>
    </location>
</feature>
<evidence type="ECO:0000313" key="11">
    <source>
        <dbReference type="Proteomes" id="UP000594688"/>
    </source>
</evidence>
<keyword evidence="3 6" id="KW-0812">Transmembrane</keyword>
<keyword evidence="4 6" id="KW-1133">Transmembrane helix</keyword>
<feature type="transmembrane region" description="Helical" evidence="6">
    <location>
        <begin position="51"/>
        <end position="68"/>
    </location>
</feature>
<dbReference type="Pfam" id="PF13567">
    <property type="entry name" value="DUF4131"/>
    <property type="match status" value="1"/>
</dbReference>
<dbReference type="SUPFAM" id="SSF56281">
    <property type="entry name" value="Metallo-hydrolase/oxidoreductase"/>
    <property type="match status" value="1"/>
</dbReference>
<dbReference type="CDD" id="cd07731">
    <property type="entry name" value="ComA-like_MBL-fold"/>
    <property type="match status" value="1"/>
</dbReference>
<dbReference type="PANTHER" id="PTHR30619">
    <property type="entry name" value="DNA INTERNALIZATION/COMPETENCE PROTEIN COMEC/REC2"/>
    <property type="match status" value="1"/>
</dbReference>
<evidence type="ECO:0000259" key="9">
    <source>
        <dbReference type="Pfam" id="PF13567"/>
    </source>
</evidence>
<dbReference type="InterPro" id="IPR036866">
    <property type="entry name" value="RibonucZ/Hydroxyglut_hydro"/>
</dbReference>
<evidence type="ECO:0000256" key="3">
    <source>
        <dbReference type="ARBA" id="ARBA00022692"/>
    </source>
</evidence>
<organism evidence="10 11">
    <name type="scientific">Candidatus Nitronauta litoralis</name>
    <dbReference type="NCBI Taxonomy" id="2705533"/>
    <lineage>
        <taxon>Bacteria</taxon>
        <taxon>Pseudomonadati</taxon>
        <taxon>Nitrospinota/Tectimicrobiota group</taxon>
        <taxon>Nitrospinota</taxon>
        <taxon>Nitrospinia</taxon>
        <taxon>Nitrospinales</taxon>
        <taxon>Nitrospinaceae</taxon>
        <taxon>Candidatus Nitronauta</taxon>
    </lineage>
</organism>
<feature type="transmembrane region" description="Helical" evidence="6">
    <location>
        <begin position="292"/>
        <end position="311"/>
    </location>
</feature>
<evidence type="ECO:0000256" key="5">
    <source>
        <dbReference type="ARBA" id="ARBA00023136"/>
    </source>
</evidence>
<feature type="transmembrane region" description="Helical" evidence="6">
    <location>
        <begin position="317"/>
        <end position="334"/>
    </location>
</feature>
<name>A0A7T0BT91_9BACT</name>
<feature type="transmembrane region" description="Helical" evidence="6">
    <location>
        <begin position="341"/>
        <end position="358"/>
    </location>
</feature>
<evidence type="ECO:0000256" key="6">
    <source>
        <dbReference type="SAM" id="Phobius"/>
    </source>
</evidence>
<sequence>MSLPLLPWFLAYFAGVLLSNPQEESLFPYALAACALVVAVWVKLHRSRFRVLHLFLLALLFTLGWVNVQSRNSSLPADHIWNYLQHDKRARVEGVIVDRPKQFPDKTRLLVSIRKINYGDGWFPISGTGQINLYGDPVDLKWGDRVRFPPIRLKRPLNFRNPGRFDFEKFMESEGVDVMGGTSQRKSLQVLGQEPLSRMDAALLTLRDHMSDLLKQSLSSDNRAMINGLLFGEKSGMSDEVLEAYKVTGMGHLLAVSGLHIGFVALIFLWVTNKVLFSLMWRFKREWAQLGYSQKGAAGGALLAVLFYMVLVGPKVSSIRAGILVMAILIVLWINRERQILNTLLLAAFLILIWNPGAVYQLSFQLSFSAVLSIVLALKWVAEPTDDPLERIGEIAWYKRWTVNDVPTKGWGNKLVDIIAASAFISLAAYIGTFPVMLCQFHHISLVSPLINILLVPLASIVIPACLMVLFLGILVPALSIALLTPLGWLAGLFIQVPVWVAKLPEMSVYLPSPPWPWLFGYVIFFAGMGYRFFLKRREARGKKLSVFGALYAPLGLGLLGLLLLAGLVAPRLLHSKTPQLHVWLLDVGQGESIFIEFPNGKNMLLDGGGFFKGALDVGARVVGSFLWSRGIGEIDYLGATHSDQDHIDGVESLVEKMKVEHFLNRRDGMSDRRFSALVSEVVVRGIPLVEFGPEHPLKIGEVVIKNLHPTEAYYRNESRVKKDRLNNDQSWVVMLEYRQFRILLTGDITEKAEQWLMGQGTDLRAQVLKSPHHGSKTSSSSEFLQEVAAQDVLISSGFANYFHHPHKRVLKRYRQAGARVWNTAQRGALHLSTDGQNYKIETHEHLSHW</sequence>
<accession>A0A7T0BT91</accession>